<dbReference type="Proteomes" id="UP000830729">
    <property type="component" value="Chromosome"/>
</dbReference>
<accession>A0A8U0HR33</accession>
<gene>
    <name evidence="4" type="ORF">M0R89_13450</name>
</gene>
<protein>
    <submittedName>
        <fullName evidence="4">TIGR03663 family protein</fullName>
    </submittedName>
</protein>
<dbReference type="Pfam" id="PF13231">
    <property type="entry name" value="PMT_2"/>
    <property type="match status" value="1"/>
</dbReference>
<feature type="compositionally biased region" description="Polar residues" evidence="1">
    <location>
        <begin position="590"/>
        <end position="603"/>
    </location>
</feature>
<dbReference type="PIRSF" id="PIRSF030218">
    <property type="entry name" value="Mannosyltr_MA4085_prd"/>
    <property type="match status" value="1"/>
</dbReference>
<evidence type="ECO:0000256" key="1">
    <source>
        <dbReference type="SAM" id="MobiDB-lite"/>
    </source>
</evidence>
<reference evidence="4 5" key="1">
    <citation type="submission" date="2022-04" db="EMBL/GenBank/DDBJ databases">
        <title>Diverse halophilic archaea isolated from saline environments.</title>
        <authorList>
            <person name="Cui H.-L."/>
        </authorList>
    </citation>
    <scope>NUCLEOTIDE SEQUENCE [LARGE SCALE GENOMIC DNA]</scope>
    <source>
        <strain evidence="4 5">XZYJT49</strain>
    </source>
</reference>
<feature type="transmembrane region" description="Helical" evidence="2">
    <location>
        <begin position="351"/>
        <end position="369"/>
    </location>
</feature>
<feature type="transmembrane region" description="Helical" evidence="2">
    <location>
        <begin position="321"/>
        <end position="339"/>
    </location>
</feature>
<dbReference type="PANTHER" id="PTHR41710">
    <property type="entry name" value="GLYCOSYL TRANSFERASE, FAMILY 39"/>
    <property type="match status" value="1"/>
</dbReference>
<dbReference type="RefSeq" id="WP_248649595.1">
    <property type="nucleotide sequence ID" value="NZ_CP096659.1"/>
</dbReference>
<keyword evidence="5" id="KW-1185">Reference proteome</keyword>
<proteinExistence type="predicted"/>
<dbReference type="AlphaFoldDB" id="A0A8U0HR33"/>
<feature type="transmembrane region" description="Helical" evidence="2">
    <location>
        <begin position="153"/>
        <end position="170"/>
    </location>
</feature>
<feature type="region of interest" description="Disordered" evidence="1">
    <location>
        <begin position="577"/>
        <end position="603"/>
    </location>
</feature>
<dbReference type="PANTHER" id="PTHR41710:SF2">
    <property type="entry name" value="GLYCOSYL TRANSFERASE FAMILY 39_83 DOMAIN-CONTAINING PROTEIN"/>
    <property type="match status" value="1"/>
</dbReference>
<feature type="transmembrane region" description="Helical" evidence="2">
    <location>
        <begin position="31"/>
        <end position="53"/>
    </location>
</feature>
<feature type="transmembrane region" description="Helical" evidence="2">
    <location>
        <begin position="100"/>
        <end position="120"/>
    </location>
</feature>
<feature type="domain" description="Glycosyltransferase RgtA/B/C/D-like" evidence="3">
    <location>
        <begin position="80"/>
        <end position="211"/>
    </location>
</feature>
<dbReference type="NCBIfam" id="TIGR03663">
    <property type="entry name" value="flippase activity-associated protein Agl23"/>
    <property type="match status" value="1"/>
</dbReference>
<evidence type="ECO:0000313" key="4">
    <source>
        <dbReference type="EMBL" id="UPV73542.1"/>
    </source>
</evidence>
<keyword evidence="2" id="KW-1133">Transmembrane helix</keyword>
<feature type="transmembrane region" description="Helical" evidence="2">
    <location>
        <begin position="240"/>
        <end position="263"/>
    </location>
</feature>
<dbReference type="InterPro" id="IPR019962">
    <property type="entry name" value="CHP03663"/>
</dbReference>
<evidence type="ECO:0000313" key="5">
    <source>
        <dbReference type="Proteomes" id="UP000830729"/>
    </source>
</evidence>
<name>A0A8U0HR33_9EURY</name>
<dbReference type="KEGG" id="halx:M0R89_13450"/>
<keyword evidence="2" id="KW-0812">Transmembrane</keyword>
<sequence length="603" mass="66444">MTADEKSASARRWTPESVSAFGRAVGTRTGVAVLAVTLLSLSLRFFALGSRVFHWDEGRVGYWIQRYAENGIWEYHAVIHGPFLYHVNKYLFQLFGASDFVARVPVAVVSGLLPLTAWLFRERLGRVEMIGVGLFFAANPIILYYSRFMRNDVLLAAFMVYALAFYVRLFDTHKPRYLYAGTLMLGLAFTTKENVLVYVVTWVGAAVLLLDHRLQLVAGADDRKAFLREQVRKTMDSPRAIRWVLHLVLGLLFFFAVVVFFYAPRSRGIPEPGLWKAFSNPATFPAVIEEATLGSWESFVGKWGEGNQKSYLDTFKTLGAVLWKSSAALLALAGVGFLVDRYVGDKPRDVVAFTFYWGFVSILGYPVIVENAFPWEVVHAVVPLAIPAGVGLAVLVRWGSEAVTDGDAVSATLAALLVLLVSGQVATTAATTTYMHPADQYLDDAESDRNALVQYGQPAEGLRPTLERVRYAATHNEGTDVLYYGSDFYVANESKNDRWAAGGGWYDRLPLPWYTEMYGAKVDSTTDLQEVGSNPPPVVVARAGDREAVAQRLDGYRAFEEELTLWGSETVFFVDEDALPPGSRGGGAANESSGTANESGGSN</sequence>
<dbReference type="EMBL" id="CP096659">
    <property type="protein sequence ID" value="UPV73542.1"/>
    <property type="molecule type" value="Genomic_DNA"/>
</dbReference>
<evidence type="ECO:0000259" key="3">
    <source>
        <dbReference type="Pfam" id="PF13231"/>
    </source>
</evidence>
<feature type="transmembrane region" description="Helical" evidence="2">
    <location>
        <begin position="127"/>
        <end position="147"/>
    </location>
</feature>
<feature type="transmembrane region" description="Helical" evidence="2">
    <location>
        <begin position="408"/>
        <end position="426"/>
    </location>
</feature>
<dbReference type="GeneID" id="72186223"/>
<dbReference type="InterPro" id="IPR038731">
    <property type="entry name" value="RgtA/B/C-like"/>
</dbReference>
<dbReference type="InterPro" id="IPR016950">
    <property type="entry name" value="Manno-Trfase_MA4085_prd"/>
</dbReference>
<evidence type="ECO:0000256" key="2">
    <source>
        <dbReference type="SAM" id="Phobius"/>
    </source>
</evidence>
<feature type="transmembrane region" description="Helical" evidence="2">
    <location>
        <begin position="375"/>
        <end position="396"/>
    </location>
</feature>
<keyword evidence="2" id="KW-0472">Membrane</keyword>
<organism evidence="4 5">
    <name type="scientific">Halorussus limi</name>
    <dbReference type="NCBI Taxonomy" id="2938695"/>
    <lineage>
        <taxon>Archaea</taxon>
        <taxon>Methanobacteriati</taxon>
        <taxon>Methanobacteriota</taxon>
        <taxon>Stenosarchaea group</taxon>
        <taxon>Halobacteria</taxon>
        <taxon>Halobacteriales</taxon>
        <taxon>Haladaptataceae</taxon>
        <taxon>Halorussus</taxon>
    </lineage>
</organism>